<dbReference type="Proteomes" id="UP000077154">
    <property type="component" value="Unassembled WGS sequence"/>
</dbReference>
<dbReference type="RefSeq" id="XP_024327534.1">
    <property type="nucleotide sequence ID" value="XM_024464760.1"/>
</dbReference>
<accession>A0A177ALR5</accession>
<proteinExistence type="predicted"/>
<dbReference type="GeneID" id="36284167"/>
<sequence length="731" mass="80898">MSESQSQSEVPSMDSYMASLRGAISEYESGKSIRSAQAVKLQLAQELIKQEAWDDALRILRPLWHTMSWRREGWWDLTEEVGTILREVAVKAGDGGTVVAVDWELMSSTFERNPRQTLVITKSLDDVDTVKGKPAVVLQGRDIHSFLCATFVFEQAEGKVGEPCTSQLSVMSFASKGSSPVTMAEIKIKFEGSLKPVTIRHSSEAQDVEVRPDNTSFTKVALREEHGNSEDTAMSVGKERGLRFSTLVGDESLIFLPGQTRVFELSCPLREPGKAKAISATFALAAPLFDLECIIEFDHITTRDMWWSQKPARKRVVRADPHSITILPKPPKMEIKFQALKDQYYTNEPIDLNVDIFNGEDEESLASLEVTISNDGVGTPQLPFKIIIPTAPESNVEYTPDDETPPSAKLGSISSSNTISAIVVLGPILIQSTYEITLQLKYNLASDLETPITRTAAIRFNIGSPFEANYDFSPRLDSRSWPSFFDPKDGKTSSTGEVAALGLPQKWNLTARYCSFAGEALIVEDVSLAILSLNGGVACSGIHPLPNTSLGLPILPEALAESHFDVLTQKLSLDGRRSASLDLSLLIQWRRDVPESPSNTSTLPIPRLLVASSEPRVLTKLSYSENTTQPMVLHMEYMIENPSMHFLTFSVVMEPNDKFAFSGAKQSTIQLLPLSRRGMSFNLLPNVRGEWVRPQLVVTDRYFQKVLKVAPGDGMKSDKEGILIWIPPDEE</sequence>
<dbReference type="VEuPathDB" id="FungiDB:GMDG_00440"/>
<dbReference type="eggNOG" id="KOG4386">
    <property type="taxonomic scope" value="Eukaryota"/>
</dbReference>
<dbReference type="AlphaFoldDB" id="A0A177ALR5"/>
<evidence type="ECO:0000259" key="2">
    <source>
        <dbReference type="Pfam" id="PF11817"/>
    </source>
</evidence>
<dbReference type="PANTHER" id="PTHR14374:SF0">
    <property type="entry name" value="TRAFFICKING PROTEIN PARTICLE COMPLEX SUBUNIT 11"/>
    <property type="match status" value="1"/>
</dbReference>
<dbReference type="InterPro" id="IPR021773">
    <property type="entry name" value="TPC11"/>
</dbReference>
<dbReference type="Pfam" id="PF07919">
    <property type="entry name" value="Gryzun"/>
    <property type="match status" value="1"/>
</dbReference>
<gene>
    <name evidence="3" type="ORF">VC83_01075</name>
</gene>
<evidence type="ECO:0000259" key="1">
    <source>
        <dbReference type="Pfam" id="PF07919"/>
    </source>
</evidence>
<feature type="domain" description="Trafficking protein particle complex subunit 11" evidence="2">
    <location>
        <begin position="8"/>
        <end position="107"/>
    </location>
</feature>
<dbReference type="InterPro" id="IPR012880">
    <property type="entry name" value="Gryzun"/>
</dbReference>
<dbReference type="PANTHER" id="PTHR14374">
    <property type="entry name" value="FOIE GRAS"/>
    <property type="match status" value="1"/>
</dbReference>
<dbReference type="OrthoDB" id="6278596at2759"/>
<feature type="domain" description="Gryzun putative trafficking through Golgi" evidence="1">
    <location>
        <begin position="136"/>
        <end position="727"/>
    </location>
</feature>
<evidence type="ECO:0000313" key="3">
    <source>
        <dbReference type="EMBL" id="OAF62261.1"/>
    </source>
</evidence>
<protein>
    <recommendedName>
        <fullName evidence="4">Trafficking protein particle complex subunit 11 domain-containing protein</fullName>
    </recommendedName>
</protein>
<dbReference type="Pfam" id="PF11817">
    <property type="entry name" value="Foie-gras_1"/>
    <property type="match status" value="1"/>
</dbReference>
<organism evidence="3">
    <name type="scientific">Pseudogymnoascus destructans</name>
    <dbReference type="NCBI Taxonomy" id="655981"/>
    <lineage>
        <taxon>Eukaryota</taxon>
        <taxon>Fungi</taxon>
        <taxon>Dikarya</taxon>
        <taxon>Ascomycota</taxon>
        <taxon>Pezizomycotina</taxon>
        <taxon>Leotiomycetes</taxon>
        <taxon>Thelebolales</taxon>
        <taxon>Thelebolaceae</taxon>
        <taxon>Pseudogymnoascus</taxon>
    </lineage>
</organism>
<dbReference type="EMBL" id="KV441387">
    <property type="protein sequence ID" value="OAF62261.1"/>
    <property type="molecule type" value="Genomic_DNA"/>
</dbReference>
<evidence type="ECO:0008006" key="4">
    <source>
        <dbReference type="Google" id="ProtNLM"/>
    </source>
</evidence>
<reference evidence="3" key="1">
    <citation type="submission" date="2016-03" db="EMBL/GenBank/DDBJ databases">
        <title>Updated assembly of Pseudogymnoascus destructans, the fungus causing white-nose syndrome of bats.</title>
        <authorList>
            <person name="Palmer J.M."/>
            <person name="Drees K.P."/>
            <person name="Foster J.T."/>
            <person name="Lindner D.L."/>
        </authorList>
    </citation>
    <scope>NUCLEOTIDE SEQUENCE [LARGE SCALE GENOMIC DNA]</scope>
    <source>
        <strain evidence="3">20631-21</strain>
    </source>
</reference>
<name>A0A177ALR5_9PEZI</name>